<dbReference type="InterPro" id="IPR007527">
    <property type="entry name" value="Znf_SWIM"/>
</dbReference>
<dbReference type="PANTHER" id="PTHR47718:SF5">
    <property type="entry name" value="PROTEIN FAR1-RELATED SEQUENCE 8-LIKE"/>
    <property type="match status" value="1"/>
</dbReference>
<reference evidence="11" key="3">
    <citation type="submission" date="2006-07" db="EMBL/GenBank/DDBJ databases">
        <authorList>
            <person name="Buell R."/>
        </authorList>
    </citation>
    <scope>NUCLEOTIDE SEQUENCE</scope>
</reference>
<feature type="compositionally biased region" description="Basic and acidic residues" evidence="9">
    <location>
        <begin position="78"/>
        <end position="115"/>
    </location>
</feature>
<organism evidence="11">
    <name type="scientific">Oryza sativa subsp. japonica</name>
    <name type="common">Rice</name>
    <dbReference type="NCBI Taxonomy" id="39947"/>
    <lineage>
        <taxon>Eukaryota</taxon>
        <taxon>Viridiplantae</taxon>
        <taxon>Streptophyta</taxon>
        <taxon>Embryophyta</taxon>
        <taxon>Tracheophyta</taxon>
        <taxon>Spermatophyta</taxon>
        <taxon>Magnoliopsida</taxon>
        <taxon>Liliopsida</taxon>
        <taxon>Poales</taxon>
        <taxon>Poaceae</taxon>
        <taxon>BOP clade</taxon>
        <taxon>Oryzoideae</taxon>
        <taxon>Oryzeae</taxon>
        <taxon>Oryzinae</taxon>
        <taxon>Oryza</taxon>
        <taxon>Oryza sativa</taxon>
    </lineage>
</organism>
<dbReference type="Pfam" id="PF03101">
    <property type="entry name" value="FAR1"/>
    <property type="match status" value="1"/>
</dbReference>
<dbReference type="GO" id="GO:0008270">
    <property type="term" value="F:zinc ion binding"/>
    <property type="evidence" value="ECO:0007669"/>
    <property type="project" value="UniProtKB-KW"/>
</dbReference>
<dbReference type="GO" id="GO:0005576">
    <property type="term" value="C:extracellular region"/>
    <property type="evidence" value="ECO:0007669"/>
    <property type="project" value="UniProtKB-SubCell"/>
</dbReference>
<comment type="subcellular location">
    <subcellularLocation>
        <location evidence="1">Secreted</location>
    </subcellularLocation>
</comment>
<dbReference type="Pfam" id="PF24300">
    <property type="entry name" value="KWL1"/>
    <property type="match status" value="1"/>
</dbReference>
<dbReference type="Pfam" id="PF10551">
    <property type="entry name" value="MULE"/>
    <property type="match status" value="1"/>
</dbReference>
<evidence type="ECO:0000256" key="8">
    <source>
        <dbReference type="PROSITE-ProRule" id="PRU00325"/>
    </source>
</evidence>
<evidence type="ECO:0000256" key="1">
    <source>
        <dbReference type="ARBA" id="ARBA00004613"/>
    </source>
</evidence>
<accession>Q109H5</accession>
<feature type="domain" description="SWIM-type" evidence="10">
    <location>
        <begin position="972"/>
        <end position="1008"/>
    </location>
</feature>
<dbReference type="PROSITE" id="PS50966">
    <property type="entry name" value="ZF_SWIM"/>
    <property type="match status" value="1"/>
</dbReference>
<sequence>MARCGHRVRITASGGSGRSVVAKVVDECDSVHGCDGEHNYEPPCDNNIVDASPAVWDALGLDKSVGMEHITWSDDGDESKVRSKKIDMESEKKKAKKKREEEEPKSKIKSEEKIKTSRSKQGMKFTEPVRIGPLEKKELNSISEHKQKVSFETQGNKQNHMKQNAGIRIMPYAEPNENSKSITQGSKEGNNKTIQSGTNIHQLQDGERSLKESERNKIDTKHTEETSSSITQITGIGTTQSPQSPALLHDELTMLKSHTTPVAQLSYTSLMHQVINSPRINIEPNMGGRGLESFTSMLQTPSAYNNSMILTTSRVCEQDMLLEDRNNDLLIPSKHYSYQEFDEIYNSARITPEIPVDKTMEELYKLQNTHLKSQATYQKFIVRDICREFLQAGPLRTEIKRTLKPYNENFHEQDIEEQQTRPEATEISGIQQQQTEAEMNDNLNSATNNGEELSEEDIDNFLQNEEESSLPIDDKHIPKLGMKFKSHTEARGFFNFYAYLAGFSVVIAHHYKTTSKKRQGEITKYTYKCNLQGKNEPANKKKSNEQVTEQQRETVVLVKTNCKCTMVAKEVGQFWQISRLDLNHNHALCPRREAKFLRSHKDMTEEEKRLIRTLKECNIPTRSMIVILSFLRGGLAALPYTKKDKKEQDDPGMYYKFKLDEENKVTSMFWTDGRSTQLYEEYGDCISFDTTYRTNRYNMPFAPFVGVTGHGSTCLFGCAFLGDETAETFKWVFETFITAMGGKHPKTIITDQDNAMRSAIAQVFQNTKHRNCLFHIKKNCREKIGSMFSAKANRNLYEEYDDILNNCLTEEEFEVLWPQMIEKFSLQNIKYLQLMWKNRAQFVPVYFKYDFCPFIQSTALSEGTNSRFKRGVGPQHSVMSFMKEYENINDTIFDTEYSKDFQSRTKMPKTLWFNYLIEEQASELYNLDIFRKFQNELKDTLRLQVSVIQQGKVYEVFVSPNSIQQEYRQRKHIVIIDLPNENFGCICGKFSKDGMLCSHILKVMLELNVRKIPEKYIIDRWRKKEKKEKVKGSIHTDATDNSVLMFNVLSRKGADIASKASKRKRTYQFMMEELEKLEMNVQLMIEQEAETHLSQDESNTVQNDTVQHAEEEIIEEVEIEDPDLANTKGRKPKRYRRIVEKMIETSKRKSKDEQHTTETRTSEITNIGNKQEEMKTSKTTKRRKKNNTQEETPKEKLHAKTS</sequence>
<dbReference type="CDD" id="cd22270">
    <property type="entry name" value="DPBB_kiwellin-like"/>
    <property type="match status" value="1"/>
</dbReference>
<evidence type="ECO:0000256" key="9">
    <source>
        <dbReference type="SAM" id="MobiDB-lite"/>
    </source>
</evidence>
<keyword evidence="3" id="KW-0964">Secreted</keyword>
<dbReference type="InterPro" id="IPR018289">
    <property type="entry name" value="MULE_transposase_dom"/>
</dbReference>
<dbReference type="SMART" id="SM00575">
    <property type="entry name" value="ZnF_PMZ"/>
    <property type="match status" value="1"/>
</dbReference>
<dbReference type="InterPro" id="IPR036908">
    <property type="entry name" value="RlpA-like_sf"/>
</dbReference>
<reference evidence="11" key="2">
    <citation type="submission" date="2003-05" db="EMBL/GenBank/DDBJ databases">
        <authorList>
            <person name="Buell C.R."/>
            <person name="Wing R.A."/>
            <person name="McCombie W.R."/>
            <person name="Messing J."/>
            <person name="Yuan Q."/>
            <person name="Ouyang S."/>
        </authorList>
    </citation>
    <scope>NUCLEOTIDE SEQUENCE</scope>
</reference>
<dbReference type="SUPFAM" id="SSF50685">
    <property type="entry name" value="Barwin-like endoglucanases"/>
    <property type="match status" value="1"/>
</dbReference>
<proteinExistence type="inferred from homology"/>
<name>Q109H5_ORYSJ</name>
<dbReference type="InterPro" id="IPR004330">
    <property type="entry name" value="FAR1_DNA_bnd_dom"/>
</dbReference>
<keyword evidence="4" id="KW-0479">Metal-binding</keyword>
<evidence type="ECO:0000256" key="4">
    <source>
        <dbReference type="ARBA" id="ARBA00022723"/>
    </source>
</evidence>
<evidence type="ECO:0000313" key="11">
    <source>
        <dbReference type="EMBL" id="ABG66160.1"/>
    </source>
</evidence>
<feature type="compositionally biased region" description="Basic and acidic residues" evidence="9">
    <location>
        <begin position="204"/>
        <end position="225"/>
    </location>
</feature>
<dbReference type="SMR" id="Q109H5"/>
<feature type="region of interest" description="Disordered" evidence="9">
    <location>
        <begin position="1142"/>
        <end position="1202"/>
    </location>
</feature>
<evidence type="ECO:0000256" key="6">
    <source>
        <dbReference type="ARBA" id="ARBA00022771"/>
    </source>
</evidence>
<feature type="compositionally biased region" description="Low complexity" evidence="9">
    <location>
        <begin position="226"/>
        <end position="241"/>
    </location>
</feature>
<dbReference type="EMBL" id="DP000086">
    <property type="protein sequence ID" value="ABG66160.1"/>
    <property type="molecule type" value="Genomic_DNA"/>
</dbReference>
<feature type="region of interest" description="Disordered" evidence="9">
    <location>
        <begin position="72"/>
        <end position="122"/>
    </location>
</feature>
<feature type="compositionally biased region" description="Basic and acidic residues" evidence="9">
    <location>
        <begin position="413"/>
        <end position="424"/>
    </location>
</feature>
<feature type="compositionally biased region" description="Basic and acidic residues" evidence="9">
    <location>
        <begin position="1187"/>
        <end position="1202"/>
    </location>
</feature>
<reference evidence="11" key="1">
    <citation type="journal article" date="2003" name="Science">
        <title>In-depth view of structure, activity, and evolution of rice chromosome 10.</title>
        <authorList>
            <consortium name="Rice Chromosome 10 Sequencing Consortium"/>
        </authorList>
    </citation>
    <scope>NUCLEOTIDE SEQUENCE [LARGE SCALE GENOMIC DNA]</scope>
</reference>
<feature type="compositionally biased region" description="Polar residues" evidence="9">
    <location>
        <begin position="176"/>
        <end position="202"/>
    </location>
</feature>
<dbReference type="PANTHER" id="PTHR47718">
    <property type="entry name" value="OS01G0519700 PROTEIN"/>
    <property type="match status" value="1"/>
</dbReference>
<protein>
    <submittedName>
        <fullName evidence="11">Transposon protein, putative, unclassified, expressed</fullName>
    </submittedName>
</protein>
<comment type="similarity">
    <text evidence="2">Belongs to the kiwellin family.</text>
</comment>
<keyword evidence="5" id="KW-0732">Signal</keyword>
<dbReference type="Gene3D" id="2.40.40.10">
    <property type="entry name" value="RlpA-like domain"/>
    <property type="match status" value="1"/>
</dbReference>
<dbReference type="InterPro" id="IPR039271">
    <property type="entry name" value="Kiwellin-like"/>
</dbReference>
<feature type="compositionally biased region" description="Basic and acidic residues" evidence="9">
    <location>
        <begin position="1142"/>
        <end position="1161"/>
    </location>
</feature>
<keyword evidence="7" id="KW-0862">Zinc</keyword>
<gene>
    <name evidence="11" type="ordered locus">LOC_Os10g34884</name>
</gene>
<evidence type="ECO:0000259" key="10">
    <source>
        <dbReference type="PROSITE" id="PS50966"/>
    </source>
</evidence>
<evidence type="ECO:0000256" key="2">
    <source>
        <dbReference type="ARBA" id="ARBA00005592"/>
    </source>
</evidence>
<keyword evidence="6 8" id="KW-0863">Zinc-finger</keyword>
<feature type="region of interest" description="Disordered" evidence="9">
    <location>
        <begin position="413"/>
        <end position="436"/>
    </location>
</feature>
<evidence type="ECO:0000256" key="7">
    <source>
        <dbReference type="ARBA" id="ARBA00022833"/>
    </source>
</evidence>
<dbReference type="AlphaFoldDB" id="Q109H5"/>
<evidence type="ECO:0000256" key="5">
    <source>
        <dbReference type="ARBA" id="ARBA00022729"/>
    </source>
</evidence>
<evidence type="ECO:0000256" key="3">
    <source>
        <dbReference type="ARBA" id="ARBA00022525"/>
    </source>
</evidence>
<feature type="region of interest" description="Disordered" evidence="9">
    <location>
        <begin position="176"/>
        <end position="244"/>
    </location>
</feature>
<dbReference type="InterPro" id="IPR006564">
    <property type="entry name" value="Znf_PMZ"/>
</dbReference>